<evidence type="ECO:0000313" key="2">
    <source>
        <dbReference type="Proteomes" id="UP000281406"/>
    </source>
</evidence>
<evidence type="ECO:0008006" key="3">
    <source>
        <dbReference type="Google" id="ProtNLM"/>
    </source>
</evidence>
<accession>A0A3N0XSB5</accession>
<protein>
    <recommendedName>
        <fullName evidence="3">Sterile alpha motif domain-containing protein 3</fullName>
    </recommendedName>
</protein>
<dbReference type="PANTHER" id="PTHR31025:SF25">
    <property type="entry name" value="ZINC FINGER (C2H2)-60"/>
    <property type="match status" value="1"/>
</dbReference>
<reference evidence="1 2" key="1">
    <citation type="submission" date="2018-10" db="EMBL/GenBank/DDBJ databases">
        <title>Genome assembly for a Yunnan-Guizhou Plateau 3E fish, Anabarilius grahami (Regan), and its evolutionary and genetic applications.</title>
        <authorList>
            <person name="Jiang W."/>
        </authorList>
    </citation>
    <scope>NUCLEOTIDE SEQUENCE [LARGE SCALE GENOMIC DNA]</scope>
    <source>
        <strain evidence="1">AG-KIZ</strain>
        <tissue evidence="1">Muscle</tissue>
    </source>
</reference>
<proteinExistence type="predicted"/>
<gene>
    <name evidence="1" type="ORF">DPX16_23574</name>
</gene>
<dbReference type="AlphaFoldDB" id="A0A3N0XSB5"/>
<dbReference type="Proteomes" id="UP000281406">
    <property type="component" value="Unassembled WGS sequence"/>
</dbReference>
<comment type="caution">
    <text evidence="1">The sequence shown here is derived from an EMBL/GenBank/DDBJ whole genome shotgun (WGS) entry which is preliminary data.</text>
</comment>
<name>A0A3N0XSB5_ANAGA</name>
<keyword evidence="2" id="KW-1185">Reference proteome</keyword>
<evidence type="ECO:0000313" key="1">
    <source>
        <dbReference type="EMBL" id="ROJ30493.1"/>
    </source>
</evidence>
<sequence length="505" mass="57067">MLAYHLHGTDVLKPALSVSNMSTLPVDVLKENIQEAVLKRFPGETYIQVANTVTCHGTTYSVGMILPYGSTGGLPDFVELNLILIVHGQPVFALILQAANEANLKEGTLLCNPAVKSNILDKLAESIFVYTAYPSSAQREQVAEALVMKHPCLRDPVSFNGLYSWHNSLKYKLGNFRAKVKHLGIPELNVNCLKRKSAADKTPAKNLKKAKKSEVNYLLPHPQGETDTSLEKERVELLYEYKKRDNNSVINEKMAKTFSLRRKDVIQKPLVIDLNARWPALFEFSQIEEEFRRITLKPLQSTFFGKLDEYMPKLLRLYRRKGGAVGKKLDETLEIMNEACMDIPHTQAFNSSRYERIDTKHGIIEVTLQDNSIESRRESVIRGLILYLGEKTEELFKDYRVCDDDDAAAIQEAITSFVLNIFVVSKARDGGLEKKAGIAIEVLFGIPSVAHACSYLMGLIYALELSYPKKLKYTFEVFQKIFLELEDVNKNMSSKIHDLKISLLA</sequence>
<organism evidence="1 2">
    <name type="scientific">Anabarilius grahami</name>
    <name type="common">Kanglang fish</name>
    <name type="synonym">Barilius grahami</name>
    <dbReference type="NCBI Taxonomy" id="495550"/>
    <lineage>
        <taxon>Eukaryota</taxon>
        <taxon>Metazoa</taxon>
        <taxon>Chordata</taxon>
        <taxon>Craniata</taxon>
        <taxon>Vertebrata</taxon>
        <taxon>Euteleostomi</taxon>
        <taxon>Actinopterygii</taxon>
        <taxon>Neopterygii</taxon>
        <taxon>Teleostei</taxon>
        <taxon>Ostariophysi</taxon>
        <taxon>Cypriniformes</taxon>
        <taxon>Xenocyprididae</taxon>
        <taxon>Xenocypridinae</taxon>
        <taxon>Xenocypridinae incertae sedis</taxon>
        <taxon>Anabarilius</taxon>
    </lineage>
</organism>
<dbReference type="PANTHER" id="PTHR31025">
    <property type="entry name" value="SI:CH211-196P9.1-RELATED"/>
    <property type="match status" value="1"/>
</dbReference>
<dbReference type="EMBL" id="RJVU01062051">
    <property type="protein sequence ID" value="ROJ30493.1"/>
    <property type="molecule type" value="Genomic_DNA"/>
</dbReference>
<dbReference type="OrthoDB" id="8839291at2759"/>